<evidence type="ECO:0000313" key="2">
    <source>
        <dbReference type="EMBL" id="KAJ1187568.1"/>
    </source>
</evidence>
<reference evidence="2" key="1">
    <citation type="journal article" date="2022" name="bioRxiv">
        <title>Sequencing and chromosome-scale assembly of the giantPleurodeles waltlgenome.</title>
        <authorList>
            <person name="Brown T."/>
            <person name="Elewa A."/>
            <person name="Iarovenko S."/>
            <person name="Subramanian E."/>
            <person name="Araus A.J."/>
            <person name="Petzold A."/>
            <person name="Susuki M."/>
            <person name="Suzuki K.-i.T."/>
            <person name="Hayashi T."/>
            <person name="Toyoda A."/>
            <person name="Oliveira C."/>
            <person name="Osipova E."/>
            <person name="Leigh N.D."/>
            <person name="Simon A."/>
            <person name="Yun M.H."/>
        </authorList>
    </citation>
    <scope>NUCLEOTIDE SEQUENCE</scope>
    <source>
        <strain evidence="2">20211129_DDA</strain>
        <tissue evidence="2">Liver</tissue>
    </source>
</reference>
<protein>
    <submittedName>
        <fullName evidence="2">Uncharacterized protein</fullName>
    </submittedName>
</protein>
<sequence>MPLRGDWGAKHQQEGRAPPPRVPLVNSRSVGPRPSRVLRSSRGRFPDRKPNVWSRRSPGSPALKFPGKPNGAAPPPRARRISFGQAGSAPGPGRHTHFSPSGPVSPLQGKLRAGLVT</sequence>
<organism evidence="2 3">
    <name type="scientific">Pleurodeles waltl</name>
    <name type="common">Iberian ribbed newt</name>
    <dbReference type="NCBI Taxonomy" id="8319"/>
    <lineage>
        <taxon>Eukaryota</taxon>
        <taxon>Metazoa</taxon>
        <taxon>Chordata</taxon>
        <taxon>Craniata</taxon>
        <taxon>Vertebrata</taxon>
        <taxon>Euteleostomi</taxon>
        <taxon>Amphibia</taxon>
        <taxon>Batrachia</taxon>
        <taxon>Caudata</taxon>
        <taxon>Salamandroidea</taxon>
        <taxon>Salamandridae</taxon>
        <taxon>Pleurodelinae</taxon>
        <taxon>Pleurodeles</taxon>
    </lineage>
</organism>
<keyword evidence="3" id="KW-1185">Reference proteome</keyword>
<accession>A0AAV7UIU7</accession>
<dbReference type="Proteomes" id="UP001066276">
    <property type="component" value="Chromosome 3_1"/>
</dbReference>
<proteinExistence type="predicted"/>
<dbReference type="AlphaFoldDB" id="A0AAV7UIU7"/>
<name>A0AAV7UIU7_PLEWA</name>
<comment type="caution">
    <text evidence="2">The sequence shown here is derived from an EMBL/GenBank/DDBJ whole genome shotgun (WGS) entry which is preliminary data.</text>
</comment>
<feature type="region of interest" description="Disordered" evidence="1">
    <location>
        <begin position="1"/>
        <end position="117"/>
    </location>
</feature>
<evidence type="ECO:0000256" key="1">
    <source>
        <dbReference type="SAM" id="MobiDB-lite"/>
    </source>
</evidence>
<evidence type="ECO:0000313" key="3">
    <source>
        <dbReference type="Proteomes" id="UP001066276"/>
    </source>
</evidence>
<dbReference type="EMBL" id="JANPWB010000005">
    <property type="protein sequence ID" value="KAJ1187568.1"/>
    <property type="molecule type" value="Genomic_DNA"/>
</dbReference>
<gene>
    <name evidence="2" type="ORF">NDU88_004343</name>
</gene>